<gene>
    <name evidence="1" type="ORF">CAPTEDRAFT_111494</name>
</gene>
<reference evidence="3" key="1">
    <citation type="submission" date="2012-12" db="EMBL/GenBank/DDBJ databases">
        <authorList>
            <person name="Hellsten U."/>
            <person name="Grimwood J."/>
            <person name="Chapman J.A."/>
            <person name="Shapiro H."/>
            <person name="Aerts A."/>
            <person name="Otillar R.P."/>
            <person name="Terry A.Y."/>
            <person name="Boore J.L."/>
            <person name="Simakov O."/>
            <person name="Marletaz F."/>
            <person name="Cho S.-J."/>
            <person name="Edsinger-Gonzales E."/>
            <person name="Havlak P."/>
            <person name="Kuo D.-H."/>
            <person name="Larsson T."/>
            <person name="Lv J."/>
            <person name="Arendt D."/>
            <person name="Savage R."/>
            <person name="Osoegawa K."/>
            <person name="de Jong P."/>
            <person name="Lindberg D.R."/>
            <person name="Seaver E.C."/>
            <person name="Weisblat D.A."/>
            <person name="Putnam N.H."/>
            <person name="Grigoriev I.V."/>
            <person name="Rokhsar D.S."/>
        </authorList>
    </citation>
    <scope>NUCLEOTIDE SEQUENCE</scope>
    <source>
        <strain evidence="3">I ESC-2004</strain>
    </source>
</reference>
<dbReference type="Proteomes" id="UP000014760">
    <property type="component" value="Unassembled WGS sequence"/>
</dbReference>
<evidence type="ECO:0000313" key="3">
    <source>
        <dbReference type="Proteomes" id="UP000014760"/>
    </source>
</evidence>
<dbReference type="EnsemblMetazoa" id="CapteT111494">
    <property type="protein sequence ID" value="CapteP111494"/>
    <property type="gene ID" value="CapteG111494"/>
</dbReference>
<dbReference type="EMBL" id="AMQN01008635">
    <property type="status" value="NOT_ANNOTATED_CDS"/>
    <property type="molecule type" value="Genomic_DNA"/>
</dbReference>
<dbReference type="AlphaFoldDB" id="R7UGN8"/>
<sequence>YSMNGAPMEHVDSFNDLGILIDEKLSFNTHIDQLISKCNRMCGFIKRSHVFRAPFQVKSRLYKALCLSILEYCSPLWSPQNVINVKKKIESV</sequence>
<evidence type="ECO:0000313" key="1">
    <source>
        <dbReference type="EMBL" id="ELU02938.1"/>
    </source>
</evidence>
<dbReference type="EMBL" id="KB303621">
    <property type="protein sequence ID" value="ELU02938.1"/>
    <property type="molecule type" value="Genomic_DNA"/>
</dbReference>
<evidence type="ECO:0008006" key="4">
    <source>
        <dbReference type="Google" id="ProtNLM"/>
    </source>
</evidence>
<proteinExistence type="predicted"/>
<feature type="non-terminal residue" evidence="1">
    <location>
        <position position="1"/>
    </location>
</feature>
<evidence type="ECO:0000313" key="2">
    <source>
        <dbReference type="EnsemblMetazoa" id="CapteP111494"/>
    </source>
</evidence>
<reference evidence="2" key="3">
    <citation type="submission" date="2015-06" db="UniProtKB">
        <authorList>
            <consortium name="EnsemblMetazoa"/>
        </authorList>
    </citation>
    <scope>IDENTIFICATION</scope>
</reference>
<dbReference type="PANTHER" id="PTHR33332">
    <property type="entry name" value="REVERSE TRANSCRIPTASE DOMAIN-CONTAINING PROTEIN"/>
    <property type="match status" value="1"/>
</dbReference>
<name>R7UGN8_CAPTE</name>
<protein>
    <recommendedName>
        <fullName evidence="4">Alkylated DNA repair protein AlkB homologue 8 N-terminal domain-containing protein</fullName>
    </recommendedName>
</protein>
<reference evidence="1 3" key="2">
    <citation type="journal article" date="2013" name="Nature">
        <title>Insights into bilaterian evolution from three spiralian genomes.</title>
        <authorList>
            <person name="Simakov O."/>
            <person name="Marletaz F."/>
            <person name="Cho S.J."/>
            <person name="Edsinger-Gonzales E."/>
            <person name="Havlak P."/>
            <person name="Hellsten U."/>
            <person name="Kuo D.H."/>
            <person name="Larsson T."/>
            <person name="Lv J."/>
            <person name="Arendt D."/>
            <person name="Savage R."/>
            <person name="Osoegawa K."/>
            <person name="de Jong P."/>
            <person name="Grimwood J."/>
            <person name="Chapman J.A."/>
            <person name="Shapiro H."/>
            <person name="Aerts A."/>
            <person name="Otillar R.P."/>
            <person name="Terry A.Y."/>
            <person name="Boore J.L."/>
            <person name="Grigoriev I.V."/>
            <person name="Lindberg D.R."/>
            <person name="Seaver E.C."/>
            <person name="Weisblat D.A."/>
            <person name="Putnam N.H."/>
            <person name="Rokhsar D.S."/>
        </authorList>
    </citation>
    <scope>NUCLEOTIDE SEQUENCE</scope>
    <source>
        <strain evidence="1 3">I ESC-2004</strain>
    </source>
</reference>
<accession>R7UGN8</accession>
<dbReference type="OMA" id="NTHINHI"/>
<dbReference type="HOGENOM" id="CLU_000680_22_5_1"/>
<dbReference type="PRINTS" id="PR01345">
    <property type="entry name" value="CERVTRCPTASE"/>
</dbReference>
<keyword evidence="3" id="KW-1185">Reference proteome</keyword>
<organism evidence="1">
    <name type="scientific">Capitella teleta</name>
    <name type="common">Polychaete worm</name>
    <dbReference type="NCBI Taxonomy" id="283909"/>
    <lineage>
        <taxon>Eukaryota</taxon>
        <taxon>Metazoa</taxon>
        <taxon>Spiralia</taxon>
        <taxon>Lophotrochozoa</taxon>
        <taxon>Annelida</taxon>
        <taxon>Polychaeta</taxon>
        <taxon>Sedentaria</taxon>
        <taxon>Scolecida</taxon>
        <taxon>Capitellidae</taxon>
        <taxon>Capitella</taxon>
    </lineage>
</organism>
<dbReference type="OrthoDB" id="5062850at2759"/>